<keyword evidence="1" id="KW-0732">Signal</keyword>
<protein>
    <recommendedName>
        <fullName evidence="4">SurA N-terminal domain-containing protein</fullName>
    </recommendedName>
</protein>
<sequence>MRIMGRPRALIAVLAACLLLAGCGSGPSQVGAAFLLGDREVTQDRVQGLIDKAVRDQPAAQQLAQQHKLDLLGREVVTQLVLHELVGRAAQREGLVVDEALVERTLAQDPLAVPVPTTGVDPSQLARQIAYRARDHREAITDQVLMQALAQKYFPRMTVTLDYTSVVSDDGGAQPKSMREKALAKAERMAAGPDAATRVIREDAASGTQTNVGERIPAVQAPDLAATVVFGALPGDVVAFQPSSEQAGWIIAVVRQRDLSTPQQAGDQSSDPSANQLVAIGMRLLQPYADDGGLKVNPRYGVWDPVAMSVAPSAAETTGFVVRGKGAQP</sequence>
<evidence type="ECO:0000313" key="2">
    <source>
        <dbReference type="EMBL" id="SFK14360.1"/>
    </source>
</evidence>
<feature type="chain" id="PRO_5011767754" description="SurA N-terminal domain-containing protein" evidence="1">
    <location>
        <begin position="33"/>
        <end position="329"/>
    </location>
</feature>
<dbReference type="STRING" id="115433.SAMN05421835_114145"/>
<dbReference type="InterPro" id="IPR027304">
    <property type="entry name" value="Trigger_fact/SurA_dom_sf"/>
</dbReference>
<keyword evidence="3" id="KW-1185">Reference proteome</keyword>
<dbReference type="AlphaFoldDB" id="A0A1I3X493"/>
<dbReference type="OrthoDB" id="5175106at2"/>
<dbReference type="PROSITE" id="PS51257">
    <property type="entry name" value="PROKAR_LIPOPROTEIN"/>
    <property type="match status" value="1"/>
</dbReference>
<dbReference type="EMBL" id="FORP01000014">
    <property type="protein sequence ID" value="SFK14360.1"/>
    <property type="molecule type" value="Genomic_DNA"/>
</dbReference>
<proteinExistence type="predicted"/>
<gene>
    <name evidence="2" type="ORF">SAMN05421835_114145</name>
</gene>
<feature type="signal peptide" evidence="1">
    <location>
        <begin position="1"/>
        <end position="32"/>
    </location>
</feature>
<reference evidence="2 3" key="1">
    <citation type="submission" date="2016-10" db="EMBL/GenBank/DDBJ databases">
        <authorList>
            <person name="de Groot N.N."/>
        </authorList>
    </citation>
    <scope>NUCLEOTIDE SEQUENCE [LARGE SCALE GENOMIC DNA]</scope>
    <source>
        <strain evidence="2 3">DSM 44468</strain>
    </source>
</reference>
<dbReference type="SUPFAM" id="SSF109998">
    <property type="entry name" value="Triger factor/SurA peptide-binding domain-like"/>
    <property type="match status" value="1"/>
</dbReference>
<dbReference type="Proteomes" id="UP000199025">
    <property type="component" value="Unassembled WGS sequence"/>
</dbReference>
<evidence type="ECO:0008006" key="4">
    <source>
        <dbReference type="Google" id="ProtNLM"/>
    </source>
</evidence>
<evidence type="ECO:0000313" key="3">
    <source>
        <dbReference type="Proteomes" id="UP000199025"/>
    </source>
</evidence>
<name>A0A1I3X493_9PSEU</name>
<organism evidence="2 3">
    <name type="scientific">Amycolatopsis sacchari</name>
    <dbReference type="NCBI Taxonomy" id="115433"/>
    <lineage>
        <taxon>Bacteria</taxon>
        <taxon>Bacillati</taxon>
        <taxon>Actinomycetota</taxon>
        <taxon>Actinomycetes</taxon>
        <taxon>Pseudonocardiales</taxon>
        <taxon>Pseudonocardiaceae</taxon>
        <taxon>Amycolatopsis</taxon>
    </lineage>
</organism>
<accession>A0A1I3X493</accession>
<evidence type="ECO:0000256" key="1">
    <source>
        <dbReference type="SAM" id="SignalP"/>
    </source>
</evidence>